<dbReference type="Gene3D" id="3.90.76.10">
    <property type="entry name" value="Dipeptide-binding Protein, Domain 1"/>
    <property type="match status" value="1"/>
</dbReference>
<evidence type="ECO:0000313" key="7">
    <source>
        <dbReference type="EMBL" id="MBR0651224.1"/>
    </source>
</evidence>
<name>A0ABS5EJN1_9PROT</name>
<comment type="subcellular location">
    <subcellularLocation>
        <location evidence="1">Periplasm</location>
    </subcellularLocation>
</comment>
<dbReference type="CDD" id="cd08498">
    <property type="entry name" value="PBP2_NikA_DppA_OppA_like_2"/>
    <property type="match status" value="1"/>
</dbReference>
<organism evidence="7 8">
    <name type="scientific">Neoroseomonas terrae</name>
    <dbReference type="NCBI Taxonomy" id="424799"/>
    <lineage>
        <taxon>Bacteria</taxon>
        <taxon>Pseudomonadati</taxon>
        <taxon>Pseudomonadota</taxon>
        <taxon>Alphaproteobacteria</taxon>
        <taxon>Acetobacterales</taxon>
        <taxon>Acetobacteraceae</taxon>
        <taxon>Neoroseomonas</taxon>
    </lineage>
</organism>
<proteinExistence type="inferred from homology"/>
<dbReference type="SUPFAM" id="SSF53850">
    <property type="entry name" value="Periplasmic binding protein-like II"/>
    <property type="match status" value="1"/>
</dbReference>
<dbReference type="Proteomes" id="UP000698752">
    <property type="component" value="Unassembled WGS sequence"/>
</dbReference>
<dbReference type="InterPro" id="IPR030678">
    <property type="entry name" value="Peptide/Ni-bd"/>
</dbReference>
<dbReference type="PIRSF" id="PIRSF002741">
    <property type="entry name" value="MppA"/>
    <property type="match status" value="1"/>
</dbReference>
<evidence type="ECO:0000256" key="3">
    <source>
        <dbReference type="ARBA" id="ARBA00022448"/>
    </source>
</evidence>
<evidence type="ECO:0000313" key="8">
    <source>
        <dbReference type="Proteomes" id="UP000698752"/>
    </source>
</evidence>
<evidence type="ECO:0000256" key="1">
    <source>
        <dbReference type="ARBA" id="ARBA00004418"/>
    </source>
</evidence>
<evidence type="ECO:0000256" key="4">
    <source>
        <dbReference type="ARBA" id="ARBA00022729"/>
    </source>
</evidence>
<sequence length="517" mass="56476">MRASVILAVSAAPAMAQTLAIGVGNPVNSADPQFTNTTSNIAMGNHVFDRLVHTDAALRREPGLAESYRPISDTVWEFKLRPGVTWHDGRPFTAEDVAFSIRRVPNVPGSTGGFTFAVRRITQVEVVDALTIRFHTNGPHPLLPTDLSQVAILARHVGEGVAAEDFNSGRAAIGTGPFRFVSYHPGSGAVFVRNDAYWGPAPAWARVDYKFLANDPARTAALLSGDVQIIDQVPTSDLPRLRRDARFRISEVDGVRVIFLQPDFSRTGEVPRVTDNQGRPLPRNPFLDLRVRRALNHAIDRQALAERVMEGTAVATGQWLPAGFYSYNPDVGVPAYDPALSRRLLAEAGFPDGFRLVLTSPSDRYPNDAKVAQAVAQFWTRVGVRTEVEALPWAVYSPRGATQAYAVRLHGWGSGTGEASYLLRNIIGTYDRAAGTGTANHMRYSNPALDGLTERAITTLDDGSREQILRQAVAMASEDLGFMPLFLLRNAWASRADLRHEPRADEQTLAQGVTPAH</sequence>
<evidence type="ECO:0000256" key="5">
    <source>
        <dbReference type="SAM" id="SignalP"/>
    </source>
</evidence>
<comment type="similarity">
    <text evidence="2">Belongs to the bacterial solute-binding protein 5 family.</text>
</comment>
<dbReference type="InterPro" id="IPR000914">
    <property type="entry name" value="SBP_5_dom"/>
</dbReference>
<reference evidence="8" key="1">
    <citation type="journal article" date="2021" name="Syst. Appl. Microbiol.">
        <title>Roseomonas hellenica sp. nov., isolated from roots of wild-growing Alkanna tinctoria.</title>
        <authorList>
            <person name="Rat A."/>
            <person name="Naranjo H.D."/>
            <person name="Lebbe L."/>
            <person name="Cnockaert M."/>
            <person name="Krigas N."/>
            <person name="Grigoriadou K."/>
            <person name="Maloupa E."/>
            <person name="Willems A."/>
        </authorList>
    </citation>
    <scope>NUCLEOTIDE SEQUENCE [LARGE SCALE GENOMIC DNA]</scope>
    <source>
        <strain evidence="8">LMG 31159</strain>
    </source>
</reference>
<evidence type="ECO:0000259" key="6">
    <source>
        <dbReference type="Pfam" id="PF00496"/>
    </source>
</evidence>
<dbReference type="InterPro" id="IPR039424">
    <property type="entry name" value="SBP_5"/>
</dbReference>
<keyword evidence="3" id="KW-0813">Transport</keyword>
<feature type="signal peptide" evidence="5">
    <location>
        <begin position="1"/>
        <end position="16"/>
    </location>
</feature>
<comment type="caution">
    <text evidence="7">The sequence shown here is derived from an EMBL/GenBank/DDBJ whole genome shotgun (WGS) entry which is preliminary data.</text>
</comment>
<dbReference type="PANTHER" id="PTHR30290:SF9">
    <property type="entry name" value="OLIGOPEPTIDE-BINDING PROTEIN APPA"/>
    <property type="match status" value="1"/>
</dbReference>
<dbReference type="Gene3D" id="3.10.105.10">
    <property type="entry name" value="Dipeptide-binding Protein, Domain 3"/>
    <property type="match status" value="1"/>
</dbReference>
<keyword evidence="8" id="KW-1185">Reference proteome</keyword>
<keyword evidence="4 5" id="KW-0732">Signal</keyword>
<dbReference type="Pfam" id="PF00496">
    <property type="entry name" value="SBP_bac_5"/>
    <property type="match status" value="1"/>
</dbReference>
<accession>A0ABS5EJN1</accession>
<evidence type="ECO:0000256" key="2">
    <source>
        <dbReference type="ARBA" id="ARBA00005695"/>
    </source>
</evidence>
<dbReference type="Gene3D" id="3.40.190.10">
    <property type="entry name" value="Periplasmic binding protein-like II"/>
    <property type="match status" value="1"/>
</dbReference>
<dbReference type="EMBL" id="JAAEDI010000017">
    <property type="protein sequence ID" value="MBR0651224.1"/>
    <property type="molecule type" value="Genomic_DNA"/>
</dbReference>
<gene>
    <name evidence="7" type="ORF">GXW78_16250</name>
</gene>
<dbReference type="PANTHER" id="PTHR30290">
    <property type="entry name" value="PERIPLASMIC BINDING COMPONENT OF ABC TRANSPORTER"/>
    <property type="match status" value="1"/>
</dbReference>
<feature type="chain" id="PRO_5045953657" evidence="5">
    <location>
        <begin position="17"/>
        <end position="517"/>
    </location>
</feature>
<feature type="domain" description="Solute-binding protein family 5" evidence="6">
    <location>
        <begin position="61"/>
        <end position="427"/>
    </location>
</feature>
<protein>
    <submittedName>
        <fullName evidence="7">ABC transporter substrate-binding protein</fullName>
    </submittedName>
</protein>